<keyword evidence="10" id="KW-1185">Reference proteome</keyword>
<dbReference type="InterPro" id="IPR001046">
    <property type="entry name" value="NRAMP_fam"/>
</dbReference>
<feature type="transmembrane region" description="Helical" evidence="8">
    <location>
        <begin position="254"/>
        <end position="277"/>
    </location>
</feature>
<feature type="transmembrane region" description="Helical" evidence="8">
    <location>
        <begin position="59"/>
        <end position="77"/>
    </location>
</feature>
<dbReference type="GO" id="GO:0005886">
    <property type="term" value="C:plasma membrane"/>
    <property type="evidence" value="ECO:0007669"/>
    <property type="project" value="TreeGrafter"/>
</dbReference>
<evidence type="ECO:0000256" key="5">
    <source>
        <dbReference type="ARBA" id="ARBA00022989"/>
    </source>
</evidence>
<dbReference type="Pfam" id="PF01566">
    <property type="entry name" value="Nramp"/>
    <property type="match status" value="1"/>
</dbReference>
<comment type="subcellular location">
    <subcellularLocation>
        <location evidence="1">Membrane</location>
        <topology evidence="1">Multi-pass membrane protein</topology>
    </subcellularLocation>
</comment>
<keyword evidence="4 8" id="KW-0812">Transmembrane</keyword>
<feature type="transmembrane region" description="Helical" evidence="8">
    <location>
        <begin position="466"/>
        <end position="494"/>
    </location>
</feature>
<sequence>MGTDGDHGEQKPLVPSSPKKERPSSCRKFWSFMGPGFLVSIGFLDPGNITSDLESGGLVQYKLLWVLLVSTVFGLVMQRLSARLGVVTQSHLAELCRLHYKRVPRLIIWLMMEVAVVASDMQMVIGLAIAIHLLSNRSVPPRAGVLISLLDIPIFRFLSKHNLEKLEVMFAILIGTMAVAFGYEFSISDPDALGILKGLTTPTCSQCGFEGVLQAVAIVGAIMTPHNLYLHSGLVQSREVDRSKSSNVKEANSFFFLEAVIAVTVSFLINLFVVSVFGKGLYHKTADNIMQDCAQHKYLNVTSTLLLQEHRAKPTLYTGGIFLGCTFGLTAMYIWGVGILSSSRSATMTGTYAGQLIFNGFLEKAWSCWQVSLLLRCISLFPVFCLTYEENLTHASTILNAVMSLQLPFAVIPTVAFTSCSKIMGEFTNSKFSIVLSSVIGLGVVCVNVAFVCNTALIYISNLFLLIPVILLLVIYLVFCVYLCIHAVILFGILDGVESQRFQRLAEKYILQSAL</sequence>
<gene>
    <name evidence="9" type="ORF">PPYR_03711</name>
</gene>
<dbReference type="NCBIfam" id="NF037982">
    <property type="entry name" value="Nramp_1"/>
    <property type="match status" value="1"/>
</dbReference>
<dbReference type="PRINTS" id="PR00447">
    <property type="entry name" value="NATRESASSCMP"/>
</dbReference>
<dbReference type="Proteomes" id="UP000327044">
    <property type="component" value="Unassembled WGS sequence"/>
</dbReference>
<feature type="transmembrane region" description="Helical" evidence="8">
    <location>
        <begin position="166"/>
        <end position="183"/>
    </location>
</feature>
<feature type="transmembrane region" description="Helical" evidence="8">
    <location>
        <begin position="316"/>
        <end position="335"/>
    </location>
</feature>
<comment type="caution">
    <text evidence="9">The sequence shown here is derived from an EMBL/GenBank/DDBJ whole genome shotgun (WGS) entry which is preliminary data.</text>
</comment>
<dbReference type="EMBL" id="VVIM01000011">
    <property type="protein sequence ID" value="KAB0791911.1"/>
    <property type="molecule type" value="Genomic_DNA"/>
</dbReference>
<protein>
    <submittedName>
        <fullName evidence="9">Uncharacterized protein</fullName>
    </submittedName>
</protein>
<feature type="compositionally biased region" description="Basic and acidic residues" evidence="7">
    <location>
        <begin position="1"/>
        <end position="10"/>
    </location>
</feature>
<keyword evidence="3" id="KW-0813">Transport</keyword>
<dbReference type="AlphaFoldDB" id="A0A5N4A3N2"/>
<dbReference type="NCBIfam" id="TIGR01197">
    <property type="entry name" value="nramp"/>
    <property type="match status" value="1"/>
</dbReference>
<keyword evidence="6 8" id="KW-0472">Membrane</keyword>
<proteinExistence type="inferred from homology"/>
<dbReference type="InParanoid" id="A0A5N4A3N2"/>
<accession>A0A5N4A3N2</accession>
<evidence type="ECO:0000256" key="3">
    <source>
        <dbReference type="ARBA" id="ARBA00022448"/>
    </source>
</evidence>
<reference evidence="9 10" key="1">
    <citation type="journal article" date="2018" name="Elife">
        <title>Firefly genomes illuminate parallel origins of bioluminescence in beetles.</title>
        <authorList>
            <person name="Fallon T.R."/>
            <person name="Lower S.E."/>
            <person name="Chang C.H."/>
            <person name="Bessho-Uehara M."/>
            <person name="Martin G.J."/>
            <person name="Bewick A.J."/>
            <person name="Behringer M."/>
            <person name="Debat H.J."/>
            <person name="Wong I."/>
            <person name="Day J.C."/>
            <person name="Suvorov A."/>
            <person name="Silva C.J."/>
            <person name="Stanger-Hall K.F."/>
            <person name="Hall D.W."/>
            <person name="Schmitz R.J."/>
            <person name="Nelson D.R."/>
            <person name="Lewis S.M."/>
            <person name="Shigenobu S."/>
            <person name="Bybee S.M."/>
            <person name="Larracuente A.M."/>
            <person name="Oba Y."/>
            <person name="Weng J.K."/>
        </authorList>
    </citation>
    <scope>NUCLEOTIDE SEQUENCE [LARGE SCALE GENOMIC DNA]</scope>
    <source>
        <strain evidence="9">1611_PpyrPB1</strain>
        <tissue evidence="9">Whole body</tissue>
    </source>
</reference>
<evidence type="ECO:0000256" key="1">
    <source>
        <dbReference type="ARBA" id="ARBA00004141"/>
    </source>
</evidence>
<dbReference type="PANTHER" id="PTHR11706:SF33">
    <property type="entry name" value="NATURAL RESISTANCE-ASSOCIATED MACROPHAGE PROTEIN 2"/>
    <property type="match status" value="1"/>
</dbReference>
<name>A0A5N4A3N2_PHOPY</name>
<keyword evidence="5 8" id="KW-1133">Transmembrane helix</keyword>
<feature type="transmembrane region" description="Helical" evidence="8">
    <location>
        <begin position="432"/>
        <end position="460"/>
    </location>
</feature>
<evidence type="ECO:0000313" key="9">
    <source>
        <dbReference type="EMBL" id="KAB0791911.1"/>
    </source>
</evidence>
<evidence type="ECO:0000313" key="10">
    <source>
        <dbReference type="Proteomes" id="UP000327044"/>
    </source>
</evidence>
<evidence type="ECO:0000256" key="7">
    <source>
        <dbReference type="SAM" id="MobiDB-lite"/>
    </source>
</evidence>
<comment type="similarity">
    <text evidence="2">Belongs to the NRAMP family.</text>
</comment>
<feature type="transmembrane region" description="Helical" evidence="8">
    <location>
        <begin position="143"/>
        <end position="159"/>
    </location>
</feature>
<dbReference type="PANTHER" id="PTHR11706">
    <property type="entry name" value="SOLUTE CARRIER PROTEIN FAMILY 11 MEMBER"/>
    <property type="match status" value="1"/>
</dbReference>
<dbReference type="GO" id="GO:0005381">
    <property type="term" value="F:iron ion transmembrane transporter activity"/>
    <property type="evidence" value="ECO:0007669"/>
    <property type="project" value="TreeGrafter"/>
</dbReference>
<feature type="transmembrane region" description="Helical" evidence="8">
    <location>
        <begin position="398"/>
        <end position="420"/>
    </location>
</feature>
<evidence type="ECO:0000256" key="2">
    <source>
        <dbReference type="ARBA" id="ARBA00006670"/>
    </source>
</evidence>
<feature type="region of interest" description="Disordered" evidence="7">
    <location>
        <begin position="1"/>
        <end position="24"/>
    </location>
</feature>
<organism evidence="9 10">
    <name type="scientific">Photinus pyralis</name>
    <name type="common">Common eastern firefly</name>
    <name type="synonym">Lampyris pyralis</name>
    <dbReference type="NCBI Taxonomy" id="7054"/>
    <lineage>
        <taxon>Eukaryota</taxon>
        <taxon>Metazoa</taxon>
        <taxon>Ecdysozoa</taxon>
        <taxon>Arthropoda</taxon>
        <taxon>Hexapoda</taxon>
        <taxon>Insecta</taxon>
        <taxon>Pterygota</taxon>
        <taxon>Neoptera</taxon>
        <taxon>Endopterygota</taxon>
        <taxon>Coleoptera</taxon>
        <taxon>Polyphaga</taxon>
        <taxon>Elateriformia</taxon>
        <taxon>Elateroidea</taxon>
        <taxon>Lampyridae</taxon>
        <taxon>Lampyrinae</taxon>
        <taxon>Photinus</taxon>
    </lineage>
</organism>
<evidence type="ECO:0000256" key="6">
    <source>
        <dbReference type="ARBA" id="ARBA00023136"/>
    </source>
</evidence>
<evidence type="ECO:0000256" key="4">
    <source>
        <dbReference type="ARBA" id="ARBA00022692"/>
    </source>
</evidence>
<feature type="transmembrane region" description="Helical" evidence="8">
    <location>
        <begin position="29"/>
        <end position="47"/>
    </location>
</feature>
<dbReference type="GO" id="GO:0015086">
    <property type="term" value="F:cadmium ion transmembrane transporter activity"/>
    <property type="evidence" value="ECO:0007669"/>
    <property type="project" value="TreeGrafter"/>
</dbReference>
<dbReference type="GO" id="GO:0010008">
    <property type="term" value="C:endosome membrane"/>
    <property type="evidence" value="ECO:0007669"/>
    <property type="project" value="TreeGrafter"/>
</dbReference>
<dbReference type="GO" id="GO:0005384">
    <property type="term" value="F:manganese ion transmembrane transporter activity"/>
    <property type="evidence" value="ECO:0007669"/>
    <property type="project" value="TreeGrafter"/>
</dbReference>
<feature type="transmembrane region" description="Helical" evidence="8">
    <location>
        <begin position="106"/>
        <end position="131"/>
    </location>
</feature>
<evidence type="ECO:0000256" key="8">
    <source>
        <dbReference type="SAM" id="Phobius"/>
    </source>
</evidence>